<comment type="similarity">
    <text evidence="1 2">Belongs to the short-chain dehydrogenases/reductases (SDR) family.</text>
</comment>
<organism evidence="4 5">
    <name type="scientific">Agrobacterium tumefaciens</name>
    <dbReference type="NCBI Taxonomy" id="358"/>
    <lineage>
        <taxon>Bacteria</taxon>
        <taxon>Pseudomonadati</taxon>
        <taxon>Pseudomonadota</taxon>
        <taxon>Alphaproteobacteria</taxon>
        <taxon>Hyphomicrobiales</taxon>
        <taxon>Rhizobiaceae</taxon>
        <taxon>Rhizobium/Agrobacterium group</taxon>
        <taxon>Agrobacterium</taxon>
        <taxon>Agrobacterium tumefaciens complex</taxon>
    </lineage>
</organism>
<dbReference type="PRINTS" id="PR00080">
    <property type="entry name" value="SDRFAMILY"/>
</dbReference>
<dbReference type="Proteomes" id="UP000035017">
    <property type="component" value="Unassembled WGS sequence"/>
</dbReference>
<dbReference type="NCBIfam" id="NF009463">
    <property type="entry name" value="PRK12823.1"/>
    <property type="match status" value="1"/>
</dbReference>
<keyword evidence="4" id="KW-0560">Oxidoreductase</keyword>
<evidence type="ECO:0000256" key="3">
    <source>
        <dbReference type="SAM" id="MobiDB-lite"/>
    </source>
</evidence>
<dbReference type="AlphaFoldDB" id="A0A0D0KQM7"/>
<dbReference type="NCBIfam" id="NF040811">
    <property type="entry name" value="BenD"/>
    <property type="match status" value="1"/>
</dbReference>
<dbReference type="InterPro" id="IPR047686">
    <property type="entry name" value="BenD"/>
</dbReference>
<comment type="caution">
    <text evidence="4">The sequence shown here is derived from an EMBL/GenBank/DDBJ whole genome shotgun (WGS) entry which is preliminary data.</text>
</comment>
<dbReference type="PRINTS" id="PR00081">
    <property type="entry name" value="GDHRDH"/>
</dbReference>
<dbReference type="EMBL" id="JXQV01000021">
    <property type="protein sequence ID" value="KIQ00345.1"/>
    <property type="molecule type" value="Genomic_DNA"/>
</dbReference>
<dbReference type="GO" id="GO:0016616">
    <property type="term" value="F:oxidoreductase activity, acting on the CH-OH group of donors, NAD or NADP as acceptor"/>
    <property type="evidence" value="ECO:0007669"/>
    <property type="project" value="TreeGrafter"/>
</dbReference>
<evidence type="ECO:0000256" key="2">
    <source>
        <dbReference type="RuleBase" id="RU000363"/>
    </source>
</evidence>
<dbReference type="EC" id="1.3.1.25" evidence="4"/>
<reference evidence="4 5" key="1">
    <citation type="submission" date="2014-12" db="EMBL/GenBank/DDBJ databases">
        <title>16Stimator: statistical estimation of ribosomal gene copy numbers from draft genome assemblies.</title>
        <authorList>
            <person name="Perisin M.A."/>
            <person name="Vetter M."/>
            <person name="Gilbert J.A."/>
            <person name="Bergelson J."/>
        </authorList>
    </citation>
    <scope>NUCLEOTIDE SEQUENCE [LARGE SCALE GENOMIC DNA]</scope>
    <source>
        <strain evidence="4 5">MEJ076</strain>
    </source>
</reference>
<dbReference type="GO" id="GO:0047116">
    <property type="term" value="F:1,6-dihydroxycyclohexa-2,4-diene-1-carboxylate dehydrogenase activity"/>
    <property type="evidence" value="ECO:0007669"/>
    <property type="project" value="UniProtKB-EC"/>
</dbReference>
<accession>A0A0D0KQM7</accession>
<dbReference type="CDD" id="cd08937">
    <property type="entry name" value="DHB_DH-like_SDR_c"/>
    <property type="match status" value="1"/>
</dbReference>
<evidence type="ECO:0000313" key="5">
    <source>
        <dbReference type="Proteomes" id="UP000035017"/>
    </source>
</evidence>
<gene>
    <name evidence="4" type="primary">benD</name>
    <name evidence="4" type="ORF">RU07_17465</name>
</gene>
<dbReference type="SUPFAM" id="SSF51735">
    <property type="entry name" value="NAD(P)-binding Rossmann-fold domains"/>
    <property type="match status" value="1"/>
</dbReference>
<dbReference type="InterPro" id="IPR020904">
    <property type="entry name" value="Sc_DH/Rdtase_CS"/>
</dbReference>
<dbReference type="PROSITE" id="PS00061">
    <property type="entry name" value="ADH_SHORT"/>
    <property type="match status" value="1"/>
</dbReference>
<feature type="region of interest" description="Disordered" evidence="3">
    <location>
        <begin position="183"/>
        <end position="206"/>
    </location>
</feature>
<evidence type="ECO:0000313" key="4">
    <source>
        <dbReference type="EMBL" id="KIQ00345.1"/>
    </source>
</evidence>
<protein>
    <submittedName>
        <fullName evidence="4">BenD protein</fullName>
        <ecNumber evidence="4">1.3.1.25</ecNumber>
    </submittedName>
</protein>
<dbReference type="PANTHER" id="PTHR42760:SF123">
    <property type="entry name" value="OXIDOREDUCTASE"/>
    <property type="match status" value="1"/>
</dbReference>
<evidence type="ECO:0000256" key="1">
    <source>
        <dbReference type="ARBA" id="ARBA00006484"/>
    </source>
</evidence>
<proteinExistence type="inferred from homology"/>
<dbReference type="PANTHER" id="PTHR42760">
    <property type="entry name" value="SHORT-CHAIN DEHYDROGENASES/REDUCTASES FAMILY MEMBER"/>
    <property type="match status" value="1"/>
</dbReference>
<dbReference type="OrthoDB" id="7568484at2"/>
<dbReference type="Pfam" id="PF00106">
    <property type="entry name" value="adh_short"/>
    <property type="match status" value="1"/>
</dbReference>
<name>A0A0D0KQM7_AGRTU</name>
<sequence>MSRERFTGKVLAVTGAAQGIGREVALRAAVEGATVAIIDRSELVNEVAAEIVAQGGLAHAITADLESWEGASHAIATALEQAGRIDILVNNVGGAIWMQPFEVFGAEQIMAEINRSLFPTLWCCRAVLPSMIAAQQGVIVNVSSIATRGINRVPYSAAKGAVNAMTVALAMENATRGIRVNAVAPGGTEAPPRKIPRNANEQSEDERRWMADVVAQTKQSSFMKRYGTLEEQANAILFMASDESSYLTGTVLPVGGGDSG</sequence>
<dbReference type="GO" id="GO:0030497">
    <property type="term" value="P:fatty acid elongation"/>
    <property type="evidence" value="ECO:0007669"/>
    <property type="project" value="TreeGrafter"/>
</dbReference>
<dbReference type="InterPro" id="IPR036291">
    <property type="entry name" value="NAD(P)-bd_dom_sf"/>
</dbReference>
<dbReference type="Gene3D" id="3.40.50.720">
    <property type="entry name" value="NAD(P)-binding Rossmann-like Domain"/>
    <property type="match status" value="1"/>
</dbReference>
<dbReference type="InterPro" id="IPR002347">
    <property type="entry name" value="SDR_fam"/>
</dbReference>
<dbReference type="FunFam" id="3.40.50.720:FF:000084">
    <property type="entry name" value="Short-chain dehydrogenase reductase"/>
    <property type="match status" value="1"/>
</dbReference>